<name>A0A5J4YRL8_PORPP</name>
<dbReference type="AlphaFoldDB" id="A0A5J4YRL8"/>
<organism evidence="1 2">
    <name type="scientific">Porphyridium purpureum</name>
    <name type="common">Red alga</name>
    <name type="synonym">Porphyridium cruentum</name>
    <dbReference type="NCBI Taxonomy" id="35688"/>
    <lineage>
        <taxon>Eukaryota</taxon>
        <taxon>Rhodophyta</taxon>
        <taxon>Bangiophyceae</taxon>
        <taxon>Porphyridiales</taxon>
        <taxon>Porphyridiaceae</taxon>
        <taxon>Porphyridium</taxon>
    </lineage>
</organism>
<accession>A0A5J4YRL8</accession>
<evidence type="ECO:0000313" key="2">
    <source>
        <dbReference type="Proteomes" id="UP000324585"/>
    </source>
</evidence>
<proteinExistence type="predicted"/>
<gene>
    <name evidence="1" type="ORF">FVE85_8878</name>
</gene>
<protein>
    <submittedName>
        <fullName evidence="1">Uncharacterized protein</fullName>
    </submittedName>
</protein>
<keyword evidence="2" id="KW-1185">Reference proteome</keyword>
<reference evidence="2" key="1">
    <citation type="journal article" date="2019" name="Nat. Commun.">
        <title>Expansion of phycobilisome linker gene families in mesophilic red algae.</title>
        <authorList>
            <person name="Lee J."/>
            <person name="Kim D."/>
            <person name="Bhattacharya D."/>
            <person name="Yoon H.S."/>
        </authorList>
    </citation>
    <scope>NUCLEOTIDE SEQUENCE [LARGE SCALE GENOMIC DNA]</scope>
    <source>
        <strain evidence="2">CCMP 1328</strain>
    </source>
</reference>
<sequence>MGFLMFLKDFYADELSLDVHVEFVPGGQFPVPVSRISEDMVACYLEHEHRRGLTSGSVQSTRSAIKDLWTRQREHYPAWFTAANAGTKSAMKAHRRAFAR</sequence>
<dbReference type="EMBL" id="VRMN01000007">
    <property type="protein sequence ID" value="KAA8493433.1"/>
    <property type="molecule type" value="Genomic_DNA"/>
</dbReference>
<dbReference type="Proteomes" id="UP000324585">
    <property type="component" value="Unassembled WGS sequence"/>
</dbReference>
<comment type="caution">
    <text evidence="1">The sequence shown here is derived from an EMBL/GenBank/DDBJ whole genome shotgun (WGS) entry which is preliminary data.</text>
</comment>
<evidence type="ECO:0000313" key="1">
    <source>
        <dbReference type="EMBL" id="KAA8493433.1"/>
    </source>
</evidence>